<proteinExistence type="predicted"/>
<dbReference type="SUPFAM" id="SSF52440">
    <property type="entry name" value="PreATP-grasp domain"/>
    <property type="match status" value="1"/>
</dbReference>
<dbReference type="SUPFAM" id="SSF50891">
    <property type="entry name" value="Cyclophilin-like"/>
    <property type="match status" value="2"/>
</dbReference>
<dbReference type="Pfam" id="PF02626">
    <property type="entry name" value="CT_A_B"/>
    <property type="match status" value="1"/>
</dbReference>
<comment type="cofactor">
    <cofactor evidence="1">
        <name>biotin</name>
        <dbReference type="ChEBI" id="CHEBI:57586"/>
    </cofactor>
</comment>
<name>A0A1J9RN53_9PEZI</name>
<dbReference type="InterPro" id="IPR005482">
    <property type="entry name" value="Biotin_COase_C"/>
</dbReference>
<dbReference type="InterPro" id="IPR029000">
    <property type="entry name" value="Cyclophilin-like_dom_sf"/>
</dbReference>
<dbReference type="InterPro" id="IPR003778">
    <property type="entry name" value="CT_A_B"/>
</dbReference>
<dbReference type="Pfam" id="PF02786">
    <property type="entry name" value="CPSase_L_D2"/>
    <property type="match status" value="1"/>
</dbReference>
<dbReference type="Gene3D" id="2.40.50.100">
    <property type="match status" value="1"/>
</dbReference>
<dbReference type="GO" id="GO:0016874">
    <property type="term" value="F:ligase activity"/>
    <property type="evidence" value="ECO:0007669"/>
    <property type="project" value="UniProtKB-KW"/>
</dbReference>
<evidence type="ECO:0000259" key="9">
    <source>
        <dbReference type="PROSITE" id="PS50968"/>
    </source>
</evidence>
<reference evidence="12 13" key="1">
    <citation type="submission" date="2016-10" db="EMBL/GenBank/DDBJ databases">
        <title>Proteomics and genomics reveal pathogen-plant mechanisms compatible with a hemibiotrophic lifestyle of Diplodia corticola.</title>
        <authorList>
            <person name="Fernandes I."/>
            <person name="De Jonge R."/>
            <person name="Van De Peer Y."/>
            <person name="Devreese B."/>
            <person name="Alves A."/>
            <person name="Esteves A.C."/>
        </authorList>
    </citation>
    <scope>NUCLEOTIDE SEQUENCE [LARGE SCALE GENOMIC DNA]</scope>
    <source>
        <strain evidence="12 13">CBS 112549</strain>
    </source>
</reference>
<evidence type="ECO:0000259" key="11">
    <source>
        <dbReference type="PROSITE" id="PS50979"/>
    </source>
</evidence>
<dbReference type="InterPro" id="IPR011054">
    <property type="entry name" value="Rudment_hybrid_motif"/>
</dbReference>
<feature type="domain" description="Biotin carboxylation" evidence="11">
    <location>
        <begin position="30"/>
        <end position="488"/>
    </location>
</feature>
<evidence type="ECO:0000256" key="6">
    <source>
        <dbReference type="ARBA" id="ARBA00023267"/>
    </source>
</evidence>
<evidence type="ECO:0000256" key="8">
    <source>
        <dbReference type="SAM" id="Coils"/>
    </source>
</evidence>
<dbReference type="Proteomes" id="UP000183809">
    <property type="component" value="Unassembled WGS sequence"/>
</dbReference>
<dbReference type="Pfam" id="PF00289">
    <property type="entry name" value="Biotin_carb_N"/>
    <property type="match status" value="1"/>
</dbReference>
<dbReference type="PROSITE" id="PS50968">
    <property type="entry name" value="BIOTINYL_LIPOYL"/>
    <property type="match status" value="1"/>
</dbReference>
<dbReference type="InterPro" id="IPR000089">
    <property type="entry name" value="Biotin_lipoyl"/>
</dbReference>
<dbReference type="PROSITE" id="PS50975">
    <property type="entry name" value="ATP_GRASP"/>
    <property type="match status" value="1"/>
</dbReference>
<dbReference type="Gene3D" id="3.30.1360.40">
    <property type="match status" value="1"/>
</dbReference>
<dbReference type="InterPro" id="IPR005479">
    <property type="entry name" value="CPAse_ATP-bd"/>
</dbReference>
<dbReference type="InterPro" id="IPR003833">
    <property type="entry name" value="CT_C_D"/>
</dbReference>
<dbReference type="Gene3D" id="3.30.470.20">
    <property type="entry name" value="ATP-grasp fold, B domain"/>
    <property type="match status" value="1"/>
</dbReference>
<dbReference type="SUPFAM" id="SSF51230">
    <property type="entry name" value="Single hybrid motif"/>
    <property type="match status" value="1"/>
</dbReference>
<dbReference type="SMART" id="SM00796">
    <property type="entry name" value="AHS1"/>
    <property type="match status" value="1"/>
</dbReference>
<dbReference type="PROSITE" id="PS00867">
    <property type="entry name" value="CPSASE_2"/>
    <property type="match status" value="1"/>
</dbReference>
<evidence type="ECO:0000313" key="12">
    <source>
        <dbReference type="EMBL" id="OJD29029.1"/>
    </source>
</evidence>
<dbReference type="InterPro" id="IPR011053">
    <property type="entry name" value="Single_hybrid_motif"/>
</dbReference>
<feature type="coiled-coil region" evidence="8">
    <location>
        <begin position="1145"/>
        <end position="1179"/>
    </location>
</feature>
<dbReference type="OrthoDB" id="196847at2759"/>
<dbReference type="CDD" id="cd06850">
    <property type="entry name" value="biotinyl_domain"/>
    <property type="match status" value="1"/>
</dbReference>
<evidence type="ECO:0000256" key="3">
    <source>
        <dbReference type="ARBA" id="ARBA00022741"/>
    </source>
</evidence>
<feature type="domain" description="ATP-grasp" evidence="10">
    <location>
        <begin position="145"/>
        <end position="349"/>
    </location>
</feature>
<dbReference type="PANTHER" id="PTHR18866:SF128">
    <property type="entry name" value="UREA AMIDOLYASE"/>
    <property type="match status" value="1"/>
</dbReference>
<keyword evidence="2" id="KW-0436">Ligase</keyword>
<keyword evidence="6" id="KW-0092">Biotin</keyword>
<keyword evidence="4" id="KW-0378">Hydrolase</keyword>
<dbReference type="SUPFAM" id="SSF51246">
    <property type="entry name" value="Rudiment single hybrid motif"/>
    <property type="match status" value="1"/>
</dbReference>
<keyword evidence="13" id="KW-1185">Reference proteome</keyword>
<gene>
    <name evidence="12" type="ORF">BKCO1_970003</name>
</gene>
<evidence type="ECO:0000256" key="5">
    <source>
        <dbReference type="ARBA" id="ARBA00022840"/>
    </source>
</evidence>
<evidence type="ECO:0000259" key="10">
    <source>
        <dbReference type="PROSITE" id="PS50975"/>
    </source>
</evidence>
<evidence type="ECO:0000256" key="2">
    <source>
        <dbReference type="ARBA" id="ARBA00022598"/>
    </source>
</evidence>
<dbReference type="GeneID" id="31020313"/>
<dbReference type="EMBL" id="MNUE01000097">
    <property type="protein sequence ID" value="OJD29029.1"/>
    <property type="molecule type" value="Genomic_DNA"/>
</dbReference>
<keyword evidence="3 7" id="KW-0547">Nucleotide-binding</keyword>
<dbReference type="SMART" id="SM00878">
    <property type="entry name" value="Biotin_carb_C"/>
    <property type="match status" value="1"/>
</dbReference>
<dbReference type="InterPro" id="IPR011761">
    <property type="entry name" value="ATP-grasp"/>
</dbReference>
<sequence>MLAAQTHPPPTTTSEHRIYCHAAATTTMESIKTLLIANRGEIAVRIISTAHALNLTTIALHTPQDAHSPHVRLATIVAAAPIPSYTDIPSILRAAALHDADAIIPGYGFLAESPAFAAAVVDAGFAYVGPPAGVVAAFGVKHVARRRAGEAGVPVVPGSEGCVGGVEEAVEVARRVGLGEGAPVMLKATGGGGGMGMAVCRSEGEVRERFGAVVGRAEALFGDGRVFVERVVERARHVEVQVFGNGRGEAVAFGERECSVQRRRQKVVEECPSPFVEGRPGLREALVEKAVALAEGVAYAGAGTVEFLVDDRTGEFWFLEMNTRLQVEHGVTELCYGVDLVELMLRQADAERAGKGGLDGAYLKSLQPKGGPNGAAVEVRVYAENPVRDFAPAPGLLQHVEWNEIPGTRIDTWVFTGSTITPDYDPLIAKVMHHAPTRAAAISGLQTVLSSSKIRGPPTNLAFLSAILSSPSFQSRRTLTTFLDAFPFQPAAIDVLAGGAHTLVQDLPGRPAVGKGIPHSGPMDPLTFQLANLLAGNATNTEALEITLAGPDLRFLGPAVVALCGPPMDDVSLDGRPFPTWTRVRVRAGQRLRIGKIEAAGGGCRAYLAIRGGLPGVASYFGSKSTSPAVGLGGYQGRALAAGDLLEIAEETPREEEGEEEGGREGGVVISIPERLRPAYTRDWKIKAMVGPHEEGYLDPADVDMIYDTTWKVSHNASRSGIRLVGPVPRWAREDGGEGGAHPSNLVEYGYPIGALNWTGDDPCIFPVDCPNFGGFVSSTTIVRAEWWKMGQLKAGDAVQYERVSLEDALDARARLDGFLSAVETALRGAMAWELVEPLDTQSKAPSTLKREWGKAVLWHRPEQGDQPAVTYRQGGDDHILIQYGHETFDLNHRCRVTALESALHSASTPTWLSAHLTTTVGCCTSLLLTYNGAAVPRTQLLTHLQSLEATLGSLRTARLPTRLFRLPLSFTSAAQRAATARYAETQRPYAPYLPSNLGFVARNNGLGVDELKRGLLATTYVAVVVGFFCGNTVCLPADPRARLNAPKQNPSRVYTPAGTVSWGGSCMSLYPVDSPGGYQMCGATVPCWDALGWREGFERGRPWLYRDFDLLTYYEVGEEEMEGVLRRWAAGCYEWEVEEVVFDMAEHNGLLEETRGEVEAMRERQRVAQEEMVRAERESLARWREERKREQVDEGTVEGLLDDPAITAIEAPVDANVWKVEVADGDVLEENHLISILEAMKLEISVRLPDDMVTAGSAPVRVEKMLVRPGDTVKAGGKIALVRRG</sequence>
<dbReference type="InterPro" id="IPR011764">
    <property type="entry name" value="Biotin_carboxylation_dom"/>
</dbReference>
<evidence type="ECO:0000313" key="13">
    <source>
        <dbReference type="Proteomes" id="UP000183809"/>
    </source>
</evidence>
<dbReference type="STRING" id="236234.A0A1J9RN53"/>
<dbReference type="GO" id="GO:0005524">
    <property type="term" value="F:ATP binding"/>
    <property type="evidence" value="ECO:0007669"/>
    <property type="project" value="UniProtKB-UniRule"/>
</dbReference>
<dbReference type="GO" id="GO:0046872">
    <property type="term" value="F:metal ion binding"/>
    <property type="evidence" value="ECO:0007669"/>
    <property type="project" value="InterPro"/>
</dbReference>
<dbReference type="SMART" id="SM00797">
    <property type="entry name" value="AHS2"/>
    <property type="match status" value="1"/>
</dbReference>
<protein>
    <submittedName>
        <fullName evidence="12">Urea carboxylase</fullName>
    </submittedName>
</protein>
<keyword evidence="5 7" id="KW-0067">ATP-binding</keyword>
<evidence type="ECO:0000256" key="1">
    <source>
        <dbReference type="ARBA" id="ARBA00001953"/>
    </source>
</evidence>
<dbReference type="GO" id="GO:0016787">
    <property type="term" value="F:hydrolase activity"/>
    <property type="evidence" value="ECO:0007669"/>
    <property type="project" value="UniProtKB-KW"/>
</dbReference>
<dbReference type="RefSeq" id="XP_020125289.1">
    <property type="nucleotide sequence ID" value="XM_020280049.1"/>
</dbReference>
<dbReference type="Pfam" id="PF02682">
    <property type="entry name" value="CT_C_D"/>
    <property type="match status" value="1"/>
</dbReference>
<evidence type="ECO:0000256" key="7">
    <source>
        <dbReference type="PROSITE-ProRule" id="PRU00409"/>
    </source>
</evidence>
<evidence type="ECO:0000256" key="4">
    <source>
        <dbReference type="ARBA" id="ARBA00022801"/>
    </source>
</evidence>
<dbReference type="PANTHER" id="PTHR18866">
    <property type="entry name" value="CARBOXYLASE:PYRUVATE/ACETYL-COA/PROPIONYL-COA CARBOXYLASE"/>
    <property type="match status" value="1"/>
</dbReference>
<organism evidence="12 13">
    <name type="scientific">Diplodia corticola</name>
    <dbReference type="NCBI Taxonomy" id="236234"/>
    <lineage>
        <taxon>Eukaryota</taxon>
        <taxon>Fungi</taxon>
        <taxon>Dikarya</taxon>
        <taxon>Ascomycota</taxon>
        <taxon>Pezizomycotina</taxon>
        <taxon>Dothideomycetes</taxon>
        <taxon>Dothideomycetes incertae sedis</taxon>
        <taxon>Botryosphaeriales</taxon>
        <taxon>Botryosphaeriaceae</taxon>
        <taxon>Diplodia</taxon>
    </lineage>
</organism>
<dbReference type="InterPro" id="IPR005481">
    <property type="entry name" value="BC-like_N"/>
</dbReference>
<dbReference type="Gene3D" id="2.40.100.10">
    <property type="entry name" value="Cyclophilin-like"/>
    <property type="match status" value="2"/>
</dbReference>
<dbReference type="SUPFAM" id="SSF56059">
    <property type="entry name" value="Glutathione synthetase ATP-binding domain-like"/>
    <property type="match status" value="1"/>
</dbReference>
<accession>A0A1J9RN53</accession>
<dbReference type="InterPro" id="IPR050856">
    <property type="entry name" value="Biotin_carboxylase_complex"/>
</dbReference>
<feature type="domain" description="Lipoyl-binding" evidence="9">
    <location>
        <begin position="1199"/>
        <end position="1284"/>
    </location>
</feature>
<dbReference type="InterPro" id="IPR016185">
    <property type="entry name" value="PreATP-grasp_dom_sf"/>
</dbReference>
<dbReference type="PROSITE" id="PS50979">
    <property type="entry name" value="BC"/>
    <property type="match status" value="1"/>
</dbReference>
<comment type="caution">
    <text evidence="12">The sequence shown here is derived from an EMBL/GenBank/DDBJ whole genome shotgun (WGS) entry which is preliminary data.</text>
</comment>
<keyword evidence="8" id="KW-0175">Coiled coil</keyword>
<dbReference type="SUPFAM" id="SSF160467">
    <property type="entry name" value="PH0987 N-terminal domain-like"/>
    <property type="match status" value="1"/>
</dbReference>
<dbReference type="Pfam" id="PF02785">
    <property type="entry name" value="Biotin_carb_C"/>
    <property type="match status" value="1"/>
</dbReference>